<dbReference type="SUPFAM" id="SSF48317">
    <property type="entry name" value="Acid phosphatase/Vanadium-dependent haloperoxidase"/>
    <property type="match status" value="1"/>
</dbReference>
<evidence type="ECO:0000256" key="1">
    <source>
        <dbReference type="ARBA" id="ARBA00004141"/>
    </source>
</evidence>
<dbReference type="OrthoDB" id="8907274at2759"/>
<keyword evidence="10" id="KW-1185">Reference proteome</keyword>
<feature type="region of interest" description="Disordered" evidence="6">
    <location>
        <begin position="422"/>
        <end position="469"/>
    </location>
</feature>
<dbReference type="PANTHER" id="PTHR10165:SF154">
    <property type="entry name" value="PAP2 DOMAIN PROTEIN (AFU_ORTHOLOGUE AFUA_1G09730)"/>
    <property type="match status" value="1"/>
</dbReference>
<feature type="compositionally biased region" description="Polar residues" evidence="6">
    <location>
        <begin position="481"/>
        <end position="490"/>
    </location>
</feature>
<reference evidence="9 10" key="1">
    <citation type="journal article" date="2018" name="Mol. Ecol.">
        <title>The obligate alkalophilic soda-lake fungus Sodiomyces alkalinus has shifted to a protein diet.</title>
        <authorList>
            <person name="Grum-Grzhimaylo A.A."/>
            <person name="Falkoski D.L."/>
            <person name="van den Heuvel J."/>
            <person name="Valero-Jimenez C.A."/>
            <person name="Min B."/>
            <person name="Choi I.G."/>
            <person name="Lipzen A."/>
            <person name="Daum C.G."/>
            <person name="Aanen D.K."/>
            <person name="Tsang A."/>
            <person name="Henrissat B."/>
            <person name="Bilanenko E.N."/>
            <person name="de Vries R.P."/>
            <person name="van Kan J.A.L."/>
            <person name="Grigoriev I.V."/>
            <person name="Debets A.J.M."/>
        </authorList>
    </citation>
    <scope>NUCLEOTIDE SEQUENCE [LARGE SCALE GENOMIC DNA]</scope>
    <source>
        <strain evidence="9 10">F11</strain>
    </source>
</reference>
<evidence type="ECO:0000259" key="8">
    <source>
        <dbReference type="Pfam" id="PF01569"/>
    </source>
</evidence>
<evidence type="ECO:0000313" key="9">
    <source>
        <dbReference type="EMBL" id="ROT37021.1"/>
    </source>
</evidence>
<gene>
    <name evidence="9" type="ORF">SODALDRAFT_335235</name>
</gene>
<evidence type="ECO:0000256" key="5">
    <source>
        <dbReference type="ARBA" id="ARBA00023136"/>
    </source>
</evidence>
<evidence type="ECO:0000256" key="4">
    <source>
        <dbReference type="ARBA" id="ARBA00022989"/>
    </source>
</evidence>
<protein>
    <submittedName>
        <fullName evidence="9">PAP2-domain-containing protein</fullName>
    </submittedName>
</protein>
<dbReference type="GO" id="GO:0006644">
    <property type="term" value="P:phospholipid metabolic process"/>
    <property type="evidence" value="ECO:0007669"/>
    <property type="project" value="InterPro"/>
</dbReference>
<dbReference type="CDD" id="cd03390">
    <property type="entry name" value="PAP2_containing_1_like"/>
    <property type="match status" value="1"/>
</dbReference>
<keyword evidence="3 7" id="KW-0812">Transmembrane</keyword>
<dbReference type="GO" id="GO:0046839">
    <property type="term" value="P:phospholipid dephosphorylation"/>
    <property type="evidence" value="ECO:0007669"/>
    <property type="project" value="TreeGrafter"/>
</dbReference>
<feature type="region of interest" description="Disordered" evidence="6">
    <location>
        <begin position="481"/>
        <end position="505"/>
    </location>
</feature>
<dbReference type="Pfam" id="PF01569">
    <property type="entry name" value="PAP2"/>
    <property type="match status" value="1"/>
</dbReference>
<dbReference type="InterPro" id="IPR000326">
    <property type="entry name" value="PAP2/HPO"/>
</dbReference>
<sequence>MPESIPLNRFDLAQGSPYNRMSESYSIPRPSGATRRPNRRWTASLITSYIFDWVILAVAAAVGGVLAIIGPNKRHFSLVDPTISFPFTERETVPVWLLLLLVVLAPAVIILLVCLIFVPGATAPKGTPKSLIWRRKLWELHVGWLGLALAVVAAWFVTSGMKNMFGKPRPDLLSRCEPDLANIERYIVGGIGRNQAQAPSTLGLDQVIGIGTLVSADICQTTDSSKLDEGFRSYPSGHASSSAAGLIYLSLFLASKFAVTIPFVAYQGDAASHSAFPSRLATSAPPASDKRHGFPLAATPSDRLASHSKMVTAIRRQAAAPPLYLLCLVLVPFFLSIFIAGSRWFDYRHHPFDILFGYFIGLLSSIFAFYYYHLPIQHGAGWAWGPRSNDKAWWAGVGSYSYATDKKDLDVPGDVEESVGFRAHDGASTTQIAQPKDHDDVTRPNGHGLEQSHLSRREHPNSAQMGQRSIAHGDQPEAYQLQPSSSTQVQHDGEWGREERFGHAI</sequence>
<dbReference type="Gene3D" id="1.20.144.10">
    <property type="entry name" value="Phosphatidic acid phosphatase type 2/haloperoxidase"/>
    <property type="match status" value="1"/>
</dbReference>
<feature type="transmembrane region" description="Helical" evidence="7">
    <location>
        <begin position="354"/>
        <end position="372"/>
    </location>
</feature>
<comment type="similarity">
    <text evidence="2">Belongs to the PA-phosphatase related phosphoesterase family.</text>
</comment>
<feature type="transmembrane region" description="Helical" evidence="7">
    <location>
        <begin position="95"/>
        <end position="118"/>
    </location>
</feature>
<feature type="compositionally biased region" description="Basic and acidic residues" evidence="6">
    <location>
        <begin position="491"/>
        <end position="505"/>
    </location>
</feature>
<dbReference type="InterPro" id="IPR036938">
    <property type="entry name" value="PAP2/HPO_sf"/>
</dbReference>
<dbReference type="Proteomes" id="UP000272025">
    <property type="component" value="Unassembled WGS sequence"/>
</dbReference>
<dbReference type="EMBL" id="ML119058">
    <property type="protein sequence ID" value="ROT37021.1"/>
    <property type="molecule type" value="Genomic_DNA"/>
</dbReference>
<evidence type="ECO:0000256" key="2">
    <source>
        <dbReference type="ARBA" id="ARBA00008816"/>
    </source>
</evidence>
<dbReference type="STRING" id="1314773.A0A3N2PR83"/>
<feature type="domain" description="Phosphatidic acid phosphatase type 2/haloperoxidase" evidence="8">
    <location>
        <begin position="145"/>
        <end position="373"/>
    </location>
</feature>
<dbReference type="GeneID" id="39580880"/>
<keyword evidence="5 7" id="KW-0472">Membrane</keyword>
<feature type="transmembrane region" description="Helical" evidence="7">
    <location>
        <begin position="138"/>
        <end position="157"/>
    </location>
</feature>
<dbReference type="InterPro" id="IPR043216">
    <property type="entry name" value="PAP-like"/>
</dbReference>
<dbReference type="GO" id="GO:0008195">
    <property type="term" value="F:phosphatidate phosphatase activity"/>
    <property type="evidence" value="ECO:0007669"/>
    <property type="project" value="TreeGrafter"/>
</dbReference>
<comment type="subcellular location">
    <subcellularLocation>
        <location evidence="1">Membrane</location>
        <topology evidence="1">Multi-pass membrane protein</topology>
    </subcellularLocation>
</comment>
<accession>A0A3N2PR83</accession>
<evidence type="ECO:0000256" key="7">
    <source>
        <dbReference type="SAM" id="Phobius"/>
    </source>
</evidence>
<evidence type="ECO:0000313" key="10">
    <source>
        <dbReference type="Proteomes" id="UP000272025"/>
    </source>
</evidence>
<dbReference type="AlphaFoldDB" id="A0A3N2PR83"/>
<keyword evidence="4 7" id="KW-1133">Transmembrane helix</keyword>
<name>A0A3N2PR83_SODAK</name>
<evidence type="ECO:0000256" key="3">
    <source>
        <dbReference type="ARBA" id="ARBA00022692"/>
    </source>
</evidence>
<evidence type="ECO:0000256" key="6">
    <source>
        <dbReference type="SAM" id="MobiDB-lite"/>
    </source>
</evidence>
<proteinExistence type="inferred from homology"/>
<feature type="transmembrane region" description="Helical" evidence="7">
    <location>
        <begin position="45"/>
        <end position="69"/>
    </location>
</feature>
<organism evidence="9 10">
    <name type="scientific">Sodiomyces alkalinus (strain CBS 110278 / VKM F-3762 / F11)</name>
    <name type="common">Alkaliphilic filamentous fungus</name>
    <dbReference type="NCBI Taxonomy" id="1314773"/>
    <lineage>
        <taxon>Eukaryota</taxon>
        <taxon>Fungi</taxon>
        <taxon>Dikarya</taxon>
        <taxon>Ascomycota</taxon>
        <taxon>Pezizomycotina</taxon>
        <taxon>Sordariomycetes</taxon>
        <taxon>Hypocreomycetidae</taxon>
        <taxon>Glomerellales</taxon>
        <taxon>Plectosphaerellaceae</taxon>
        <taxon>Sodiomyces</taxon>
    </lineage>
</organism>
<dbReference type="RefSeq" id="XP_028464827.1">
    <property type="nucleotide sequence ID" value="XM_028612402.1"/>
</dbReference>
<dbReference type="GO" id="GO:0016020">
    <property type="term" value="C:membrane"/>
    <property type="evidence" value="ECO:0007669"/>
    <property type="project" value="UniProtKB-SubCell"/>
</dbReference>
<feature type="transmembrane region" description="Helical" evidence="7">
    <location>
        <begin position="246"/>
        <end position="266"/>
    </location>
</feature>
<feature type="transmembrane region" description="Helical" evidence="7">
    <location>
        <begin position="323"/>
        <end position="342"/>
    </location>
</feature>
<dbReference type="PANTHER" id="PTHR10165">
    <property type="entry name" value="LIPID PHOSPHATE PHOSPHATASE"/>
    <property type="match status" value="1"/>
</dbReference>